<dbReference type="SUPFAM" id="SSF54637">
    <property type="entry name" value="Thioesterase/thiol ester dehydrase-isomerase"/>
    <property type="match status" value="1"/>
</dbReference>
<comment type="caution">
    <text evidence="2">The sequence shown here is derived from an EMBL/GenBank/DDBJ whole genome shotgun (WGS) entry which is preliminary data.</text>
</comment>
<dbReference type="InterPro" id="IPR002539">
    <property type="entry name" value="MaoC-like_dom"/>
</dbReference>
<proteinExistence type="predicted"/>
<name>A0A2P7AV26_9HYPH</name>
<dbReference type="CDD" id="cd03451">
    <property type="entry name" value="FkbR2"/>
    <property type="match status" value="1"/>
</dbReference>
<dbReference type="Proteomes" id="UP000241158">
    <property type="component" value="Unassembled WGS sequence"/>
</dbReference>
<dbReference type="InterPro" id="IPR052342">
    <property type="entry name" value="MCH/BMMD"/>
</dbReference>
<reference evidence="3" key="1">
    <citation type="submission" date="2017-11" db="EMBL/GenBank/DDBJ databases">
        <authorList>
            <person name="Kuznetsova I."/>
            <person name="Sazanova A."/>
            <person name="Chirak E."/>
            <person name="Safronova V."/>
            <person name="Willems A."/>
        </authorList>
    </citation>
    <scope>NUCLEOTIDE SEQUENCE [LARGE SCALE GENOMIC DNA]</scope>
    <source>
        <strain evidence="3">PEPV15</strain>
    </source>
</reference>
<evidence type="ECO:0000259" key="1">
    <source>
        <dbReference type="Pfam" id="PF01575"/>
    </source>
</evidence>
<keyword evidence="3" id="KW-1185">Reference proteome</keyword>
<sequence length="151" mass="16691">MAGLYLEDFEIGHVFQHALRKTVTESDNMLFSVMTLNPQPLHIDFDYASKTEWGRPLVNSLFTLGLMIGISVNDTTVGTTIANLGMSDVTFPAPLFHGDTVRVETQVISARKSKSKTDRGIVELEHRAFNQFGVLVAKCTRQAMMKSKAAA</sequence>
<dbReference type="Gene3D" id="3.10.129.10">
    <property type="entry name" value="Hotdog Thioesterase"/>
    <property type="match status" value="1"/>
</dbReference>
<organism evidence="2 3">
    <name type="scientific">Phyllobacterium endophyticum</name>
    <dbReference type="NCBI Taxonomy" id="1149773"/>
    <lineage>
        <taxon>Bacteria</taxon>
        <taxon>Pseudomonadati</taxon>
        <taxon>Pseudomonadota</taxon>
        <taxon>Alphaproteobacteria</taxon>
        <taxon>Hyphomicrobiales</taxon>
        <taxon>Phyllobacteriaceae</taxon>
        <taxon>Phyllobacterium</taxon>
    </lineage>
</organism>
<dbReference type="AlphaFoldDB" id="A0A2P7AV26"/>
<dbReference type="PANTHER" id="PTHR43664:SF1">
    <property type="entry name" value="BETA-METHYLMALYL-COA DEHYDRATASE"/>
    <property type="match status" value="1"/>
</dbReference>
<evidence type="ECO:0000313" key="3">
    <source>
        <dbReference type="Proteomes" id="UP000241158"/>
    </source>
</evidence>
<dbReference type="InterPro" id="IPR029069">
    <property type="entry name" value="HotDog_dom_sf"/>
</dbReference>
<protein>
    <submittedName>
        <fullName evidence="2">Dehydratase</fullName>
    </submittedName>
</protein>
<dbReference type="Pfam" id="PF01575">
    <property type="entry name" value="MaoC_dehydratas"/>
    <property type="match status" value="1"/>
</dbReference>
<dbReference type="EMBL" id="PGGN01000002">
    <property type="protein sequence ID" value="PSH58080.1"/>
    <property type="molecule type" value="Genomic_DNA"/>
</dbReference>
<gene>
    <name evidence="2" type="ORF">CU100_10530</name>
</gene>
<accession>A0A2P7AV26</accession>
<evidence type="ECO:0000313" key="2">
    <source>
        <dbReference type="EMBL" id="PSH58080.1"/>
    </source>
</evidence>
<feature type="domain" description="MaoC-like" evidence="1">
    <location>
        <begin position="11"/>
        <end position="124"/>
    </location>
</feature>
<dbReference type="OrthoDB" id="9796589at2"/>
<dbReference type="PANTHER" id="PTHR43664">
    <property type="entry name" value="MONOAMINE OXIDASE-RELATED"/>
    <property type="match status" value="1"/>
</dbReference>